<evidence type="ECO:0000313" key="2">
    <source>
        <dbReference type="EMBL" id="GBP56478.1"/>
    </source>
</evidence>
<gene>
    <name evidence="2" type="ORF">EVAR_42670_1</name>
</gene>
<dbReference type="EMBL" id="BGZK01000694">
    <property type="protein sequence ID" value="GBP56478.1"/>
    <property type="molecule type" value="Genomic_DNA"/>
</dbReference>
<protein>
    <submittedName>
        <fullName evidence="2">Uncharacterized protein</fullName>
    </submittedName>
</protein>
<feature type="compositionally biased region" description="Basic residues" evidence="1">
    <location>
        <begin position="88"/>
        <end position="100"/>
    </location>
</feature>
<dbReference type="AlphaFoldDB" id="A0A4C1WYD3"/>
<feature type="region of interest" description="Disordered" evidence="1">
    <location>
        <begin position="22"/>
        <end position="46"/>
    </location>
</feature>
<keyword evidence="3" id="KW-1185">Reference proteome</keyword>
<proteinExistence type="predicted"/>
<organism evidence="2 3">
    <name type="scientific">Eumeta variegata</name>
    <name type="common">Bagworm moth</name>
    <name type="synonym">Eumeta japonica</name>
    <dbReference type="NCBI Taxonomy" id="151549"/>
    <lineage>
        <taxon>Eukaryota</taxon>
        <taxon>Metazoa</taxon>
        <taxon>Ecdysozoa</taxon>
        <taxon>Arthropoda</taxon>
        <taxon>Hexapoda</taxon>
        <taxon>Insecta</taxon>
        <taxon>Pterygota</taxon>
        <taxon>Neoptera</taxon>
        <taxon>Endopterygota</taxon>
        <taxon>Lepidoptera</taxon>
        <taxon>Glossata</taxon>
        <taxon>Ditrysia</taxon>
        <taxon>Tineoidea</taxon>
        <taxon>Psychidae</taxon>
        <taxon>Oiketicinae</taxon>
        <taxon>Eumeta</taxon>
    </lineage>
</organism>
<evidence type="ECO:0000256" key="1">
    <source>
        <dbReference type="SAM" id="MobiDB-lite"/>
    </source>
</evidence>
<evidence type="ECO:0000313" key="3">
    <source>
        <dbReference type="Proteomes" id="UP000299102"/>
    </source>
</evidence>
<feature type="region of interest" description="Disordered" evidence="1">
    <location>
        <begin position="69"/>
        <end position="100"/>
    </location>
</feature>
<comment type="caution">
    <text evidence="2">The sequence shown here is derived from an EMBL/GenBank/DDBJ whole genome shotgun (WGS) entry which is preliminary data.</text>
</comment>
<feature type="compositionally biased region" description="Low complexity" evidence="1">
    <location>
        <begin position="69"/>
        <end position="87"/>
    </location>
</feature>
<reference evidence="2 3" key="1">
    <citation type="journal article" date="2019" name="Commun. Biol.">
        <title>The bagworm genome reveals a unique fibroin gene that provides high tensile strength.</title>
        <authorList>
            <person name="Kono N."/>
            <person name="Nakamura H."/>
            <person name="Ohtoshi R."/>
            <person name="Tomita M."/>
            <person name="Numata K."/>
            <person name="Arakawa K."/>
        </authorList>
    </citation>
    <scope>NUCLEOTIDE SEQUENCE [LARGE SCALE GENOMIC DNA]</scope>
</reference>
<sequence>MPSNRICRARYAESEFGRRPDISTAVAGPAPTRRFRHGNNGERAPNYMEYTHRNKSIASKYRNRADTTLVGPAGPGAPALALDGSRSSRPRRRRGKERAN</sequence>
<accession>A0A4C1WYD3</accession>
<dbReference type="Proteomes" id="UP000299102">
    <property type="component" value="Unassembled WGS sequence"/>
</dbReference>
<name>A0A4C1WYD3_EUMVA</name>